<protein>
    <submittedName>
        <fullName evidence="1">Uncharacterized protein</fullName>
    </submittedName>
</protein>
<dbReference type="Proteomes" id="UP000231019">
    <property type="component" value="Unassembled WGS sequence"/>
</dbReference>
<dbReference type="EMBL" id="PFFQ01000034">
    <property type="protein sequence ID" value="PIW16805.1"/>
    <property type="molecule type" value="Genomic_DNA"/>
</dbReference>
<proteinExistence type="predicted"/>
<evidence type="ECO:0000313" key="2">
    <source>
        <dbReference type="Proteomes" id="UP000231019"/>
    </source>
</evidence>
<dbReference type="AlphaFoldDB" id="A0A2M7G4G3"/>
<comment type="caution">
    <text evidence="1">The sequence shown here is derived from an EMBL/GenBank/DDBJ whole genome shotgun (WGS) entry which is preliminary data.</text>
</comment>
<reference evidence="1 2" key="1">
    <citation type="submission" date="2017-09" db="EMBL/GenBank/DDBJ databases">
        <title>Depth-based differentiation of microbial function through sediment-hosted aquifers and enrichment of novel symbionts in the deep terrestrial subsurface.</title>
        <authorList>
            <person name="Probst A.J."/>
            <person name="Ladd B."/>
            <person name="Jarett J.K."/>
            <person name="Geller-Mcgrath D.E."/>
            <person name="Sieber C.M."/>
            <person name="Emerson J.B."/>
            <person name="Anantharaman K."/>
            <person name="Thomas B.C."/>
            <person name="Malmstrom R."/>
            <person name="Stieglmeier M."/>
            <person name="Klingl A."/>
            <person name="Woyke T."/>
            <person name="Ryan C.M."/>
            <person name="Banfield J.F."/>
        </authorList>
    </citation>
    <scope>NUCLEOTIDE SEQUENCE [LARGE SCALE GENOMIC DNA]</scope>
    <source>
        <strain evidence="1">CG17_big_fil_post_rev_8_21_14_2_50_48_46</strain>
    </source>
</reference>
<sequence length="509" mass="56494">MQPFLIGISRQGEEKKKSHENLLTNCKQMADTDHITFWSILMKKLSALILSASFGLLVLPTTACNPSLILNPSVISQTATKYALPLKLTQTGECDLPSQTVFEVGTDGNFRYLLEETPGTSAAPAAYKTRKLSEDEKSSLLKLLSQLDLVKQDLASKAIPDNAPQTEECRTVEQVVMQVNGQTRSFDRNGRKFTHSNEYLAAFEKLQKYLKDLRQESSPQASPSPISQGENKDRLPLKLEAQGECEMGTQLRYEVSRDGRFSYLPDAESAGGNSNQVQVRHLSNQDLLALNDLLQSLNLSQLRASSVPVPEDAPQTMECRTIQNLSLNVSGQTQVFDRNGRKFSHSQAYLKAFDQLIDHLNTLQKKYAYLGRETYALPLRVLVEGECGLESYPRFALSADGHFSWAIENAQTLVAGPPPQASKQLSPAEIASVTAFINQKDLLKLALESEPIPPDAPQTKECRSIEKIELSIDGQTHTLEGKGSRNYHHSEVFLTALKELSELLSRLSK</sequence>
<gene>
    <name evidence="1" type="ORF">COW36_11015</name>
</gene>
<name>A0A2M7G4G3_9BACT</name>
<organism evidence="1 2">
    <name type="scientific">bacterium (Candidatus Blackallbacteria) CG17_big_fil_post_rev_8_21_14_2_50_48_46</name>
    <dbReference type="NCBI Taxonomy" id="2014261"/>
    <lineage>
        <taxon>Bacteria</taxon>
        <taxon>Candidatus Blackallbacteria</taxon>
    </lineage>
</organism>
<accession>A0A2M7G4G3</accession>
<evidence type="ECO:0000313" key="1">
    <source>
        <dbReference type="EMBL" id="PIW16805.1"/>
    </source>
</evidence>